<feature type="coiled-coil region" evidence="5">
    <location>
        <begin position="490"/>
        <end position="546"/>
    </location>
</feature>
<keyword evidence="10" id="KW-1185">Reference proteome</keyword>
<dbReference type="Pfam" id="PF07738">
    <property type="entry name" value="Sad1_UNC"/>
    <property type="match status" value="1"/>
</dbReference>
<dbReference type="GO" id="GO:0016020">
    <property type="term" value="C:membrane"/>
    <property type="evidence" value="ECO:0007669"/>
    <property type="project" value="UniProtKB-SubCell"/>
</dbReference>
<feature type="compositionally biased region" description="Low complexity" evidence="6">
    <location>
        <begin position="47"/>
        <end position="110"/>
    </location>
</feature>
<protein>
    <recommendedName>
        <fullName evidence="8">SUN domain-containing protein</fullName>
    </recommendedName>
</protein>
<feature type="compositionally biased region" description="Low complexity" evidence="6">
    <location>
        <begin position="219"/>
        <end position="232"/>
    </location>
</feature>
<evidence type="ECO:0000256" key="4">
    <source>
        <dbReference type="ARBA" id="ARBA00023136"/>
    </source>
</evidence>
<accession>A0AAN7TLJ4</accession>
<dbReference type="PANTHER" id="PTHR12911">
    <property type="entry name" value="SAD1/UNC-84-LIKE PROTEIN-RELATED"/>
    <property type="match status" value="1"/>
</dbReference>
<feature type="region of interest" description="Disordered" evidence="6">
    <location>
        <begin position="47"/>
        <end position="114"/>
    </location>
</feature>
<organism evidence="9 10">
    <name type="scientific">Dictyostelium firmibasis</name>
    <dbReference type="NCBI Taxonomy" id="79012"/>
    <lineage>
        <taxon>Eukaryota</taxon>
        <taxon>Amoebozoa</taxon>
        <taxon>Evosea</taxon>
        <taxon>Eumycetozoa</taxon>
        <taxon>Dictyostelia</taxon>
        <taxon>Dictyosteliales</taxon>
        <taxon>Dictyosteliaceae</taxon>
        <taxon>Dictyostelium</taxon>
    </lineage>
</organism>
<dbReference type="Proteomes" id="UP001344447">
    <property type="component" value="Unassembled WGS sequence"/>
</dbReference>
<dbReference type="AlphaFoldDB" id="A0AAN7TLJ4"/>
<name>A0AAN7TLJ4_9MYCE</name>
<feature type="domain" description="SUN" evidence="8">
    <location>
        <begin position="642"/>
        <end position="830"/>
    </location>
</feature>
<dbReference type="EMBL" id="JAVFKY010000006">
    <property type="protein sequence ID" value="KAK5575004.1"/>
    <property type="molecule type" value="Genomic_DNA"/>
</dbReference>
<feature type="region of interest" description="Disordered" evidence="6">
    <location>
        <begin position="1"/>
        <end position="23"/>
    </location>
</feature>
<feature type="region of interest" description="Disordered" evidence="6">
    <location>
        <begin position="127"/>
        <end position="232"/>
    </location>
</feature>
<feature type="compositionally biased region" description="Low complexity" evidence="6">
    <location>
        <begin position="854"/>
        <end position="864"/>
    </location>
</feature>
<evidence type="ECO:0000313" key="10">
    <source>
        <dbReference type="Proteomes" id="UP001344447"/>
    </source>
</evidence>
<keyword evidence="2 7" id="KW-0812">Transmembrane</keyword>
<feature type="compositionally biased region" description="Low complexity" evidence="6">
    <location>
        <begin position="127"/>
        <end position="173"/>
    </location>
</feature>
<evidence type="ECO:0000313" key="9">
    <source>
        <dbReference type="EMBL" id="KAK5575004.1"/>
    </source>
</evidence>
<evidence type="ECO:0000256" key="2">
    <source>
        <dbReference type="ARBA" id="ARBA00022692"/>
    </source>
</evidence>
<comment type="caution">
    <text evidence="9">The sequence shown here is derived from an EMBL/GenBank/DDBJ whole genome shotgun (WGS) entry which is preliminary data.</text>
</comment>
<dbReference type="InterPro" id="IPR045119">
    <property type="entry name" value="SUN1-5"/>
</dbReference>
<gene>
    <name evidence="9" type="ORF">RB653_010259</name>
</gene>
<dbReference type="Gene3D" id="2.60.120.260">
    <property type="entry name" value="Galactose-binding domain-like"/>
    <property type="match status" value="1"/>
</dbReference>
<evidence type="ECO:0000256" key="1">
    <source>
        <dbReference type="ARBA" id="ARBA00004370"/>
    </source>
</evidence>
<reference evidence="9 10" key="1">
    <citation type="submission" date="2023-11" db="EMBL/GenBank/DDBJ databases">
        <title>Dfirmibasis_genome.</title>
        <authorList>
            <person name="Edelbroek B."/>
            <person name="Kjellin J."/>
            <person name="Jerlstrom-Hultqvist J."/>
            <person name="Soderbom F."/>
        </authorList>
    </citation>
    <scope>NUCLEOTIDE SEQUENCE [LARGE SCALE GENOMIC DNA]</scope>
    <source>
        <strain evidence="9 10">TNS-C-14</strain>
    </source>
</reference>
<keyword evidence="4 7" id="KW-0472">Membrane</keyword>
<feature type="coiled-coil region" evidence="5">
    <location>
        <begin position="402"/>
        <end position="436"/>
    </location>
</feature>
<dbReference type="GO" id="GO:0005635">
    <property type="term" value="C:nuclear envelope"/>
    <property type="evidence" value="ECO:0007669"/>
    <property type="project" value="TreeGrafter"/>
</dbReference>
<feature type="transmembrane region" description="Helical" evidence="7">
    <location>
        <begin position="278"/>
        <end position="297"/>
    </location>
</feature>
<comment type="subcellular location">
    <subcellularLocation>
        <location evidence="1">Membrane</location>
    </subcellularLocation>
</comment>
<dbReference type="PROSITE" id="PS51469">
    <property type="entry name" value="SUN"/>
    <property type="match status" value="1"/>
</dbReference>
<dbReference type="GO" id="GO:0043495">
    <property type="term" value="F:protein-membrane adaptor activity"/>
    <property type="evidence" value="ECO:0007669"/>
    <property type="project" value="TreeGrafter"/>
</dbReference>
<evidence type="ECO:0000256" key="3">
    <source>
        <dbReference type="ARBA" id="ARBA00022989"/>
    </source>
</evidence>
<sequence length="871" mass="100756">MSGDYKPNYQSSPNRKRLPVQNKDQASIYKYQTPSALNLYNNTINNNTNNNSNNHLLNNNNSNSSYLYDSSKQYSNQLNIRNNNNTNSSNTISSKQTSSSYSINNRVDYNNNDDDIEDDLDINYSNNLSNTNTSSSTNTLHNRFNNSNNTNNNNNNNNNNKNTNNNNSNNNSNDDSYIDYSTDENPRKLKQPQPLYNHLNNQIQQQHRDNSKTTIKRSQQQQQQQQQIDGDNSNRNIISKIIIEPWEKFYYGSNKSLWPFERNNNSNNNSNNVNFKQGVWIFIFSALFVCGLLGFFATKYHGIDVYLPFSSSTTLPFNSTTNNNNIQLSNLITKEQLYPMFDEYFKKNEILKSYSKLFEKIENDIKFLSEREQYKDIINEIKEEVRLVKLSNMDEERVNQLIAKMINHYNNNENNKEELKELLLKSIKDLTQLKSDSSDQLIQIRTDSMSQLDQHSTESINKFQSKLSSLSKEEQTKIEKEFHHQFNQLNKNADELISKHSSKIEKLADEINVSQQSSLLKLNKEYKQLEDRLKEFSNKLQQSISSSSLDHFESSKLAFIKEMEERINKESSKLTNQYIQVNQQFSKIQQFINENPSIDKLTNTIESLEAIKLLIEDILEVYSADKIAKADYALGLAGASIEYNSPHYRVSETYPPTKSGVNGGSDGNTLSSYYHLATNWIFPQPKPNPPETILDPLVNTGSCWGFYSGNGTVVIRLAKKIAITEVTMEHVNSNISHHIDSAPKEFQVFGLVNSTDIGQSLGIFTYDTSINRHLQTFKVNTIHINLDQNDIQKEQEDKLQEFSHVALRILSNHGYRYTCLYRFRVHGYQISHPEEEQLLIIQEEQSFKQEQQEEINQQTEQNQQKVSNDEL</sequence>
<dbReference type="PANTHER" id="PTHR12911:SF8">
    <property type="entry name" value="KLAROID PROTEIN-RELATED"/>
    <property type="match status" value="1"/>
</dbReference>
<keyword evidence="3 7" id="KW-1133">Transmembrane helix</keyword>
<evidence type="ECO:0000256" key="6">
    <source>
        <dbReference type="SAM" id="MobiDB-lite"/>
    </source>
</evidence>
<proteinExistence type="predicted"/>
<evidence type="ECO:0000259" key="8">
    <source>
        <dbReference type="PROSITE" id="PS51469"/>
    </source>
</evidence>
<evidence type="ECO:0000256" key="5">
    <source>
        <dbReference type="SAM" id="Coils"/>
    </source>
</evidence>
<dbReference type="InterPro" id="IPR012919">
    <property type="entry name" value="SUN_dom"/>
</dbReference>
<keyword evidence="5" id="KW-0175">Coiled coil</keyword>
<feature type="region of interest" description="Disordered" evidence="6">
    <location>
        <begin position="850"/>
        <end position="871"/>
    </location>
</feature>
<evidence type="ECO:0000256" key="7">
    <source>
        <dbReference type="SAM" id="Phobius"/>
    </source>
</evidence>